<dbReference type="OrthoDB" id="3764736at2759"/>
<reference evidence="2" key="1">
    <citation type="journal article" date="2020" name="Stud. Mycol.">
        <title>101 Dothideomycetes genomes: a test case for predicting lifestyles and emergence of pathogens.</title>
        <authorList>
            <person name="Haridas S."/>
            <person name="Albert R."/>
            <person name="Binder M."/>
            <person name="Bloem J."/>
            <person name="Labutti K."/>
            <person name="Salamov A."/>
            <person name="Andreopoulos B."/>
            <person name="Baker S."/>
            <person name="Barry K."/>
            <person name="Bills G."/>
            <person name="Bluhm B."/>
            <person name="Cannon C."/>
            <person name="Castanera R."/>
            <person name="Culley D."/>
            <person name="Daum C."/>
            <person name="Ezra D."/>
            <person name="Gonzalez J."/>
            <person name="Henrissat B."/>
            <person name="Kuo A."/>
            <person name="Liang C."/>
            <person name="Lipzen A."/>
            <person name="Lutzoni F."/>
            <person name="Magnuson J."/>
            <person name="Mondo S."/>
            <person name="Nolan M."/>
            <person name="Ohm R."/>
            <person name="Pangilinan J."/>
            <person name="Park H.-J."/>
            <person name="Ramirez L."/>
            <person name="Alfaro M."/>
            <person name="Sun H."/>
            <person name="Tritt A."/>
            <person name="Yoshinaga Y."/>
            <person name="Zwiers L.-H."/>
            <person name="Turgeon B."/>
            <person name="Goodwin S."/>
            <person name="Spatafora J."/>
            <person name="Crous P."/>
            <person name="Grigoriev I."/>
        </authorList>
    </citation>
    <scope>NUCLEOTIDE SEQUENCE</scope>
    <source>
        <strain evidence="2">CBS 627.86</strain>
    </source>
</reference>
<evidence type="ECO:0000313" key="3">
    <source>
        <dbReference type="Proteomes" id="UP000799770"/>
    </source>
</evidence>
<organism evidence="2 3">
    <name type="scientific">Lophiotrema nucula</name>
    <dbReference type="NCBI Taxonomy" id="690887"/>
    <lineage>
        <taxon>Eukaryota</taxon>
        <taxon>Fungi</taxon>
        <taxon>Dikarya</taxon>
        <taxon>Ascomycota</taxon>
        <taxon>Pezizomycotina</taxon>
        <taxon>Dothideomycetes</taxon>
        <taxon>Pleosporomycetidae</taxon>
        <taxon>Pleosporales</taxon>
        <taxon>Lophiotremataceae</taxon>
        <taxon>Lophiotrema</taxon>
    </lineage>
</organism>
<evidence type="ECO:0000313" key="2">
    <source>
        <dbReference type="EMBL" id="KAF2122982.1"/>
    </source>
</evidence>
<accession>A0A6A5ZTD9</accession>
<dbReference type="AlphaFoldDB" id="A0A6A5ZTD9"/>
<feature type="region of interest" description="Disordered" evidence="1">
    <location>
        <begin position="189"/>
        <end position="208"/>
    </location>
</feature>
<keyword evidence="3" id="KW-1185">Reference proteome</keyword>
<protein>
    <submittedName>
        <fullName evidence="2">Uncharacterized protein</fullName>
    </submittedName>
</protein>
<dbReference type="EMBL" id="ML977310">
    <property type="protein sequence ID" value="KAF2122982.1"/>
    <property type="molecule type" value="Genomic_DNA"/>
</dbReference>
<gene>
    <name evidence="2" type="ORF">BDV96DRAFT_639534</name>
</gene>
<sequence length="208" mass="24004">MSEAIAEPATTAAPAPAKPLCYRQAFYRKQTGRITEEEYFHYIFQHLIKSGMQHKGDEYARAELEDIDPLGYSLNQWIVRMEPVDDTTPFEEVFNTFRASNGNTNDLKTALDKIKPYDAGATGIGAYESNVRKSLALFALQERNAEVLQWLLKDGIEFEEGFEDEVRRVQKKKDPVTWKVLQDEVQRTGREWANKKRPRHGHPLDWGK</sequence>
<proteinExistence type="predicted"/>
<evidence type="ECO:0000256" key="1">
    <source>
        <dbReference type="SAM" id="MobiDB-lite"/>
    </source>
</evidence>
<dbReference type="Proteomes" id="UP000799770">
    <property type="component" value="Unassembled WGS sequence"/>
</dbReference>
<name>A0A6A5ZTD9_9PLEO</name>